<evidence type="ECO:0000313" key="3">
    <source>
        <dbReference type="Proteomes" id="UP000311381"/>
    </source>
</evidence>
<dbReference type="AlphaFoldDB" id="A0A0U0JQA8"/>
<name>A0A0U0JQA8_STREE</name>
<organism evidence="2 3">
    <name type="scientific">Streptococcus pneumoniae</name>
    <dbReference type="NCBI Taxonomy" id="1313"/>
    <lineage>
        <taxon>Bacteria</taxon>
        <taxon>Bacillati</taxon>
        <taxon>Bacillota</taxon>
        <taxon>Bacilli</taxon>
        <taxon>Lactobacillales</taxon>
        <taxon>Streptococcaceae</taxon>
        <taxon>Streptococcus</taxon>
    </lineage>
</organism>
<dbReference type="EMBL" id="CAAQRO010000030">
    <property type="protein sequence ID" value="VMD03579.1"/>
    <property type="molecule type" value="Genomic_DNA"/>
</dbReference>
<accession>A0A0U0JQA8</accession>
<evidence type="ECO:0000313" key="1">
    <source>
        <dbReference type="EMBL" id="VKB57681.1"/>
    </source>
</evidence>
<evidence type="ECO:0000313" key="4">
    <source>
        <dbReference type="Proteomes" id="UP000358702"/>
    </source>
</evidence>
<evidence type="ECO:0000313" key="2">
    <source>
        <dbReference type="EMBL" id="VMD03579.1"/>
    </source>
</evidence>
<protein>
    <submittedName>
        <fullName evidence="1 2">Lipoprotein</fullName>
    </submittedName>
</protein>
<dbReference type="Proteomes" id="UP000358702">
    <property type="component" value="Unassembled WGS sequence"/>
</dbReference>
<dbReference type="EMBL" id="CAANCB010000004">
    <property type="protein sequence ID" value="VKB57681.1"/>
    <property type="molecule type" value="Genomic_DNA"/>
</dbReference>
<gene>
    <name evidence="2" type="ORF">SAMEA2627268_02275</name>
    <name evidence="1" type="ORF">SAMEA3353631_00914</name>
</gene>
<keyword evidence="2" id="KW-0449">Lipoprotein</keyword>
<reference evidence="3 4" key="1">
    <citation type="submission" date="2019-04" db="EMBL/GenBank/DDBJ databases">
        <authorList>
            <consortium name="Pathogen Informatics"/>
        </authorList>
    </citation>
    <scope>NUCLEOTIDE SEQUENCE [LARGE SCALE GENOMIC DNA]</scope>
    <source>
        <strain evidence="1 4">GPSC21</strain>
        <strain evidence="2 3">GPSC47</strain>
    </source>
</reference>
<proteinExistence type="predicted"/>
<dbReference type="Proteomes" id="UP000311381">
    <property type="component" value="Unassembled WGS sequence"/>
</dbReference>
<sequence length="30" mass="2914">MVDGDFSAAAGNWKGASGEIITVSSGGNSQ</sequence>